<comment type="caution">
    <text evidence="2">The sequence shown here is derived from an EMBL/GenBank/DDBJ whole genome shotgun (WGS) entry which is preliminary data.</text>
</comment>
<dbReference type="EMBL" id="BMAO01012135">
    <property type="protein sequence ID" value="GFQ79285.1"/>
    <property type="molecule type" value="Genomic_DNA"/>
</dbReference>
<proteinExistence type="predicted"/>
<keyword evidence="3" id="KW-1185">Reference proteome</keyword>
<accession>A0A8X6FFL9</accession>
<gene>
    <name evidence="2" type="ORF">TNCT_325501</name>
</gene>
<reference evidence="2" key="1">
    <citation type="submission" date="2020-07" db="EMBL/GenBank/DDBJ databases">
        <title>Multicomponent nature underlies the extraordinary mechanical properties of spider dragline silk.</title>
        <authorList>
            <person name="Kono N."/>
            <person name="Nakamura H."/>
            <person name="Mori M."/>
            <person name="Yoshida Y."/>
            <person name="Ohtoshi R."/>
            <person name="Malay A.D."/>
            <person name="Moran D.A.P."/>
            <person name="Tomita M."/>
            <person name="Numata K."/>
            <person name="Arakawa K."/>
        </authorList>
    </citation>
    <scope>NUCLEOTIDE SEQUENCE</scope>
</reference>
<protein>
    <submittedName>
        <fullName evidence="2">Uncharacterized protein</fullName>
    </submittedName>
</protein>
<name>A0A8X6FFL9_TRICU</name>
<evidence type="ECO:0000313" key="2">
    <source>
        <dbReference type="EMBL" id="GFQ79285.1"/>
    </source>
</evidence>
<feature type="region of interest" description="Disordered" evidence="1">
    <location>
        <begin position="103"/>
        <end position="138"/>
    </location>
</feature>
<evidence type="ECO:0000256" key="1">
    <source>
        <dbReference type="SAM" id="MobiDB-lite"/>
    </source>
</evidence>
<organism evidence="2 3">
    <name type="scientific">Trichonephila clavata</name>
    <name type="common">Joro spider</name>
    <name type="synonym">Nephila clavata</name>
    <dbReference type="NCBI Taxonomy" id="2740835"/>
    <lineage>
        <taxon>Eukaryota</taxon>
        <taxon>Metazoa</taxon>
        <taxon>Ecdysozoa</taxon>
        <taxon>Arthropoda</taxon>
        <taxon>Chelicerata</taxon>
        <taxon>Arachnida</taxon>
        <taxon>Araneae</taxon>
        <taxon>Araneomorphae</taxon>
        <taxon>Entelegynae</taxon>
        <taxon>Araneoidea</taxon>
        <taxon>Nephilidae</taxon>
        <taxon>Trichonephila</taxon>
    </lineage>
</organism>
<sequence length="138" mass="15352">MGDDLYILLLLRDASFRPYNSRERLAICRVCSCIERIILDGFIGKVVMASVCCEFPARRVLPSVSLRDACAFTLWQGLELKSLILPLGGRHRVVGSPITAECDERRLEPGKPTRNPSSSEKRRRGAPETTEMQGTSAT</sequence>
<dbReference type="AlphaFoldDB" id="A0A8X6FFL9"/>
<evidence type="ECO:0000313" key="3">
    <source>
        <dbReference type="Proteomes" id="UP000887116"/>
    </source>
</evidence>
<dbReference type="Proteomes" id="UP000887116">
    <property type="component" value="Unassembled WGS sequence"/>
</dbReference>